<dbReference type="Pfam" id="PF14577">
    <property type="entry name" value="SEO_C"/>
    <property type="match status" value="1"/>
</dbReference>
<feature type="domain" description="Sieve element occlusion C-terminal" evidence="2">
    <location>
        <begin position="476"/>
        <end position="706"/>
    </location>
</feature>
<organism evidence="3 4">
    <name type="scientific">Populus alba x Populus x berolinensis</name>
    <dbReference type="NCBI Taxonomy" id="444605"/>
    <lineage>
        <taxon>Eukaryota</taxon>
        <taxon>Viridiplantae</taxon>
        <taxon>Streptophyta</taxon>
        <taxon>Embryophyta</taxon>
        <taxon>Tracheophyta</taxon>
        <taxon>Spermatophyta</taxon>
        <taxon>Magnoliopsida</taxon>
        <taxon>eudicotyledons</taxon>
        <taxon>Gunneridae</taxon>
        <taxon>Pentapetalae</taxon>
        <taxon>rosids</taxon>
        <taxon>fabids</taxon>
        <taxon>Malpighiales</taxon>
        <taxon>Salicaceae</taxon>
        <taxon>Saliceae</taxon>
        <taxon>Populus</taxon>
    </lineage>
</organism>
<sequence length="707" mass="80291">MAGVRTQKTRGERNVFAASDENVMMKQIQATHAPDGREFSVKLLLHIVEEIFHRATPAPGITDVVQHQGSREAQLYELEEKVLQNGFNEMIDMLSYTISKISCEMSCKCSGGGDAHATTSAIFNLVSNYSWDAKVVLALAAFALNYGEFWLVSQLFLTNPLAKAVALLKQLPEIIEQAEALKPKFEAITNLIRAMTDVAKCIVEFKELPSQYITPDTPEMLTATAHIPTAVYWTIRSIVACTSQIVGLTSMGHEYIASTTEAWELSGLAYKVSNIHSHLVKQLALCFQHIDEKRHHEAYLTLVRLFESVHIDNMKILKALIYAKDDQLPLFDGSTKKRASLDLLRRKSVLLLISDLEPSQEEFLMLQQIYSEAREQPGRAESQYEIVWLPVMDRSTLWNETNKKQYEDFQSSMPWYSVYHPSLLDVAVIRYIKEVWHFNKKPLLVVLDPQGKVVNPNAIHMMWIWGSLAFPFTSLREEGLWKEETWKIDLLADNIDPAISSWIEQGKFICLYGGEDIEWIRKFTATAKAVAKDAGIQLEMLYVGKRNPKVKARKINGDIVNENLSNVLPDLNLIWFFWVRLESMWHSKVQHKSTADNDPIMQEIMTMLSFDGSDQGWAVISKGSDGMAKAKGDTMWKSFVDFESWKQSAEVKGFLPALNDHLRELHSPSHCNRLILPGATGSIPEKIVCAECGRPMEKFIMYRCCTD</sequence>
<dbReference type="EMBL" id="JAQIZT010000008">
    <property type="protein sequence ID" value="KAJ6988860.1"/>
    <property type="molecule type" value="Genomic_DNA"/>
</dbReference>
<dbReference type="Proteomes" id="UP001164929">
    <property type="component" value="Chromosome 8"/>
</dbReference>
<protein>
    <submittedName>
        <fullName evidence="3">Protein SIEVE ELEMENT OCCLUSION B-like</fullName>
    </submittedName>
</protein>
<dbReference type="Pfam" id="PF14576">
    <property type="entry name" value="SEO_N"/>
    <property type="match status" value="1"/>
</dbReference>
<evidence type="ECO:0000313" key="4">
    <source>
        <dbReference type="Proteomes" id="UP001164929"/>
    </source>
</evidence>
<evidence type="ECO:0000259" key="2">
    <source>
        <dbReference type="Pfam" id="PF14577"/>
    </source>
</evidence>
<evidence type="ECO:0000313" key="3">
    <source>
        <dbReference type="EMBL" id="KAJ6988860.1"/>
    </source>
</evidence>
<proteinExistence type="predicted"/>
<gene>
    <name evidence="3" type="ORF">NC653_021692</name>
</gene>
<dbReference type="GO" id="GO:0010088">
    <property type="term" value="P:phloem development"/>
    <property type="evidence" value="ECO:0007669"/>
    <property type="project" value="InterPro"/>
</dbReference>
<dbReference type="InterPro" id="IPR039299">
    <property type="entry name" value="SEOA"/>
</dbReference>
<dbReference type="PANTHER" id="PTHR33232">
    <property type="entry name" value="PROTEIN SIEVE ELEMENT OCCLUSION B-LIKE"/>
    <property type="match status" value="1"/>
</dbReference>
<dbReference type="InterPro" id="IPR027942">
    <property type="entry name" value="SEO_N"/>
</dbReference>
<comment type="caution">
    <text evidence="3">The sequence shown here is derived from an EMBL/GenBank/DDBJ whole genome shotgun (WGS) entry which is preliminary data.</text>
</comment>
<name>A0AAD6MQ55_9ROSI</name>
<reference evidence="3" key="1">
    <citation type="journal article" date="2023" name="Mol. Ecol. Resour.">
        <title>Chromosome-level genome assembly of a triploid poplar Populus alba 'Berolinensis'.</title>
        <authorList>
            <person name="Chen S."/>
            <person name="Yu Y."/>
            <person name="Wang X."/>
            <person name="Wang S."/>
            <person name="Zhang T."/>
            <person name="Zhou Y."/>
            <person name="He R."/>
            <person name="Meng N."/>
            <person name="Wang Y."/>
            <person name="Liu W."/>
            <person name="Liu Z."/>
            <person name="Liu J."/>
            <person name="Guo Q."/>
            <person name="Huang H."/>
            <person name="Sederoff R.R."/>
            <person name="Wang G."/>
            <person name="Qu G."/>
            <person name="Chen S."/>
        </authorList>
    </citation>
    <scope>NUCLEOTIDE SEQUENCE</scope>
    <source>
        <strain evidence="3">SC-2020</strain>
    </source>
</reference>
<dbReference type="InterPro" id="IPR027944">
    <property type="entry name" value="SEO_C"/>
</dbReference>
<dbReference type="AlphaFoldDB" id="A0AAD6MQ55"/>
<dbReference type="Gene3D" id="3.40.30.10">
    <property type="entry name" value="Glutaredoxin"/>
    <property type="match status" value="1"/>
</dbReference>
<evidence type="ECO:0000259" key="1">
    <source>
        <dbReference type="Pfam" id="PF14576"/>
    </source>
</evidence>
<keyword evidence="4" id="KW-1185">Reference proteome</keyword>
<feature type="domain" description="Sieve element occlusion N-terminal" evidence="1">
    <location>
        <begin position="19"/>
        <end position="310"/>
    </location>
</feature>
<dbReference type="PANTHER" id="PTHR33232:SF20">
    <property type="entry name" value="PROTEIN SIEVE ELEMENT OCCLUSION B-LIKE"/>
    <property type="match status" value="1"/>
</dbReference>
<accession>A0AAD6MQ55</accession>